<keyword evidence="8" id="KW-1185">Reference proteome</keyword>
<keyword evidence="3 6" id="KW-0274">FAD</keyword>
<dbReference type="InterPro" id="IPR050346">
    <property type="entry name" value="FMO-like"/>
</dbReference>
<gene>
    <name evidence="7" type="ORF">PVAP13_4KG170420</name>
</gene>
<dbReference type="AlphaFoldDB" id="A0A8T0TR44"/>
<protein>
    <recommendedName>
        <fullName evidence="6">Flavin-containing monooxygenase</fullName>
        <ecNumber evidence="6">1.-.-.-</ecNumber>
    </recommendedName>
</protein>
<proteinExistence type="inferred from homology"/>
<keyword evidence="5 6" id="KW-0560">Oxidoreductase</keyword>
<organism evidence="7 8">
    <name type="scientific">Panicum virgatum</name>
    <name type="common">Blackwell switchgrass</name>
    <dbReference type="NCBI Taxonomy" id="38727"/>
    <lineage>
        <taxon>Eukaryota</taxon>
        <taxon>Viridiplantae</taxon>
        <taxon>Streptophyta</taxon>
        <taxon>Embryophyta</taxon>
        <taxon>Tracheophyta</taxon>
        <taxon>Spermatophyta</taxon>
        <taxon>Magnoliopsida</taxon>
        <taxon>Liliopsida</taxon>
        <taxon>Poales</taxon>
        <taxon>Poaceae</taxon>
        <taxon>PACMAD clade</taxon>
        <taxon>Panicoideae</taxon>
        <taxon>Panicodae</taxon>
        <taxon>Paniceae</taxon>
        <taxon>Panicinae</taxon>
        <taxon>Panicum</taxon>
        <taxon>Panicum sect. Hiantes</taxon>
    </lineage>
</organism>
<dbReference type="EMBL" id="CM029043">
    <property type="protein sequence ID" value="KAG2611483.1"/>
    <property type="molecule type" value="Genomic_DNA"/>
</dbReference>
<dbReference type="PIRSF" id="PIRSF000332">
    <property type="entry name" value="FMO"/>
    <property type="match status" value="1"/>
</dbReference>
<evidence type="ECO:0000256" key="3">
    <source>
        <dbReference type="ARBA" id="ARBA00022827"/>
    </source>
</evidence>
<dbReference type="Proteomes" id="UP000823388">
    <property type="component" value="Chromosome 4K"/>
</dbReference>
<evidence type="ECO:0000256" key="4">
    <source>
        <dbReference type="ARBA" id="ARBA00022857"/>
    </source>
</evidence>
<dbReference type="PANTHER" id="PTHR23023">
    <property type="entry name" value="DIMETHYLANILINE MONOOXYGENASE"/>
    <property type="match status" value="1"/>
</dbReference>
<name>A0A8T0TR44_PANVG</name>
<dbReference type="InterPro" id="IPR020946">
    <property type="entry name" value="Flavin_mOase-like"/>
</dbReference>
<reference evidence="7" key="1">
    <citation type="submission" date="2020-05" db="EMBL/GenBank/DDBJ databases">
        <title>WGS assembly of Panicum virgatum.</title>
        <authorList>
            <person name="Lovell J.T."/>
            <person name="Jenkins J."/>
            <person name="Shu S."/>
            <person name="Juenger T.E."/>
            <person name="Schmutz J."/>
        </authorList>
    </citation>
    <scope>NUCLEOTIDE SEQUENCE</scope>
    <source>
        <strain evidence="7">AP13</strain>
    </source>
</reference>
<dbReference type="GO" id="GO:0004499">
    <property type="term" value="F:N,N-dimethylaniline monooxygenase activity"/>
    <property type="evidence" value="ECO:0007669"/>
    <property type="project" value="InterPro"/>
</dbReference>
<evidence type="ECO:0000256" key="2">
    <source>
        <dbReference type="ARBA" id="ARBA00022630"/>
    </source>
</evidence>
<keyword evidence="4" id="KW-0521">NADP</keyword>
<dbReference type="Gene3D" id="3.50.50.60">
    <property type="entry name" value="FAD/NAD(P)-binding domain"/>
    <property type="match status" value="3"/>
</dbReference>
<dbReference type="PRINTS" id="PR00419">
    <property type="entry name" value="ADXRDTASE"/>
</dbReference>
<comment type="similarity">
    <text evidence="1 6">Belongs to the FMO family.</text>
</comment>
<dbReference type="InterPro" id="IPR036188">
    <property type="entry name" value="FAD/NAD-bd_sf"/>
</dbReference>
<comment type="caution">
    <text evidence="7">The sequence shown here is derived from an EMBL/GenBank/DDBJ whole genome shotgun (WGS) entry which is preliminary data.</text>
</comment>
<evidence type="ECO:0000256" key="6">
    <source>
        <dbReference type="RuleBase" id="RU361177"/>
    </source>
</evidence>
<dbReference type="FunFam" id="3.50.50.60:FF:000169">
    <property type="entry name" value="Flavin-containing monooxygenase"/>
    <property type="match status" value="1"/>
</dbReference>
<dbReference type="FunFam" id="3.50.50.60:FF:000170">
    <property type="entry name" value="Flavin-containing monooxygenase"/>
    <property type="match status" value="1"/>
</dbReference>
<dbReference type="SUPFAM" id="SSF51905">
    <property type="entry name" value="FAD/NAD(P)-binding domain"/>
    <property type="match status" value="2"/>
</dbReference>
<comment type="cofactor">
    <cofactor evidence="6">
        <name>FAD</name>
        <dbReference type="ChEBI" id="CHEBI:57692"/>
    </cofactor>
</comment>
<accession>A0A8T0TR44</accession>
<evidence type="ECO:0000313" key="7">
    <source>
        <dbReference type="EMBL" id="KAG2611483.1"/>
    </source>
</evidence>
<evidence type="ECO:0000256" key="1">
    <source>
        <dbReference type="ARBA" id="ARBA00009183"/>
    </source>
</evidence>
<dbReference type="GO" id="GO:0050661">
    <property type="term" value="F:NADP binding"/>
    <property type="evidence" value="ECO:0007669"/>
    <property type="project" value="InterPro"/>
</dbReference>
<evidence type="ECO:0000256" key="5">
    <source>
        <dbReference type="ARBA" id="ARBA00023002"/>
    </source>
</evidence>
<evidence type="ECO:0000313" key="8">
    <source>
        <dbReference type="Proteomes" id="UP000823388"/>
    </source>
</evidence>
<sequence length="568" mass="62630">MLADGASIYQECVIQETLDTTHTSSKQRKKMDATKKRVAIVGAGPSGLAACKHALAKGFRPVVFESAAGVGGVWRRTLASTRLQTPASAYRFSDFPWPAPADAASAEGLFPRHDQVLEYLDAYARRFGVLERVRFGCKVLGASYVGATEREVAAWERWSGNGEAFGDGTGEWHLTVRHGDGESESTQTYRFDFLILCIGRYGVPKLPAFPHGRGPDAFRGRVLHSMEYSSMVHEDAAELVRGKRVAVVGAGKSAMDTVAQCAVANGVRYPCTMVYRSAHWMVDPKVARRVKFFTFTSSRWTELMVHKPGEGFVLSLVATMLSPLRWVISKVTEAYYKRSIPMREHGMVPDCGFEQASLGWRLGILPEGFYDRVDEGSVELRRCGSVGFCADGLVLDAGGEGERVVGAEVVILCTGFDIDRPLRDVFASPWFSEMVASGDHGGGGAVLPLYRHCVHPRIPQMAVVGYAESGSSIYPYEMMAKWVAHLLDGAVRLPGVRDMERGVAEWARWGRWARRSCGGFFLKSCVASVTTWYHDQLCRDMGHSPRRKDGLLAEWLQPYGPTDYAGIQ</sequence>
<dbReference type="InterPro" id="IPR000960">
    <property type="entry name" value="Flavin_mOase"/>
</dbReference>
<keyword evidence="2 6" id="KW-0285">Flavoprotein</keyword>
<dbReference type="GO" id="GO:0050660">
    <property type="term" value="F:flavin adenine dinucleotide binding"/>
    <property type="evidence" value="ECO:0007669"/>
    <property type="project" value="InterPro"/>
</dbReference>
<dbReference type="Pfam" id="PF00743">
    <property type="entry name" value="FMO-like"/>
    <property type="match status" value="1"/>
</dbReference>
<keyword evidence="6" id="KW-0503">Monooxygenase</keyword>
<dbReference type="EC" id="1.-.-.-" evidence="6"/>